<dbReference type="PROSITE" id="PS51257">
    <property type="entry name" value="PROKAR_LIPOPROTEIN"/>
    <property type="match status" value="1"/>
</dbReference>
<dbReference type="RefSeq" id="WP_157540390.1">
    <property type="nucleotide sequence ID" value="NZ_WQLA01000002.1"/>
</dbReference>
<protein>
    <submittedName>
        <fullName evidence="2">Uncharacterized protein</fullName>
    </submittedName>
</protein>
<evidence type="ECO:0000256" key="1">
    <source>
        <dbReference type="SAM" id="SignalP"/>
    </source>
</evidence>
<dbReference type="AlphaFoldDB" id="A0A6I4IPU2"/>
<dbReference type="Proteomes" id="UP000434850">
    <property type="component" value="Unassembled WGS sequence"/>
</dbReference>
<accession>A0A6I4IPU2</accession>
<organism evidence="2 3">
    <name type="scientific">Mucilaginibacter aquatilis</name>
    <dbReference type="NCBI Taxonomy" id="1517760"/>
    <lineage>
        <taxon>Bacteria</taxon>
        <taxon>Pseudomonadati</taxon>
        <taxon>Bacteroidota</taxon>
        <taxon>Sphingobacteriia</taxon>
        <taxon>Sphingobacteriales</taxon>
        <taxon>Sphingobacteriaceae</taxon>
        <taxon>Mucilaginibacter</taxon>
    </lineage>
</organism>
<feature type="chain" id="PRO_5026197738" evidence="1">
    <location>
        <begin position="22"/>
        <end position="424"/>
    </location>
</feature>
<comment type="caution">
    <text evidence="2">The sequence shown here is derived from an EMBL/GenBank/DDBJ whole genome shotgun (WGS) entry which is preliminary data.</text>
</comment>
<dbReference type="EMBL" id="WQLA01000002">
    <property type="protein sequence ID" value="MVN90613.1"/>
    <property type="molecule type" value="Genomic_DNA"/>
</dbReference>
<name>A0A6I4IPU2_9SPHI</name>
<gene>
    <name evidence="2" type="ORF">GO816_05695</name>
</gene>
<reference evidence="2 3" key="1">
    <citation type="submission" date="2019-12" db="EMBL/GenBank/DDBJ databases">
        <title>Mucilaginibacter sp. HME9299 genome sequencing and assembly.</title>
        <authorList>
            <person name="Kang H."/>
            <person name="Kim H."/>
            <person name="Joh K."/>
        </authorList>
    </citation>
    <scope>NUCLEOTIDE SEQUENCE [LARGE SCALE GENOMIC DNA]</scope>
    <source>
        <strain evidence="2 3">HME9299</strain>
    </source>
</reference>
<feature type="signal peptide" evidence="1">
    <location>
        <begin position="1"/>
        <end position="21"/>
    </location>
</feature>
<evidence type="ECO:0000313" key="3">
    <source>
        <dbReference type="Proteomes" id="UP000434850"/>
    </source>
</evidence>
<dbReference type="OrthoDB" id="9802318at2"/>
<sequence>MLRSKILIFFCLLLAATGCIKKNLIPGGSSGYHETGADKSVTDTAKLPAGLPRKLAFGTEGDVSVSNQFIAECDYQYQYLAGDIFSNGWTTWNAPSGQFARNFLNKMGQMGKTPVFTYYNIVPAKHRFEDPGFTNLNDAEVMNKYFDDWKFLLQICNSYGKKVIIHYEPDLFGYMQMYKGDAAKSVVKVGLSKQADVLPFSNDAKGLAQAIVSMRNKYAPNVILGWHASQWATGVDVIRHKHNPEEVASQTADYYKSLQANFDIIFSEFADRDSGFDLLVRKKSDPMWSAIGDKSNNNLSDFDRFQRFLKKLNLNTGKKIILWQIPIGNTLTNTCNNTPGHYKDNRAEYFLKPVIDDNNVEKLLDYQRAGVVAFLFGRGAEECTSFYDLKNNGVTGPNETADDDGGFLRKGIKAYYQKGALPLN</sequence>
<keyword evidence="1" id="KW-0732">Signal</keyword>
<keyword evidence="3" id="KW-1185">Reference proteome</keyword>
<evidence type="ECO:0000313" key="2">
    <source>
        <dbReference type="EMBL" id="MVN90613.1"/>
    </source>
</evidence>
<proteinExistence type="predicted"/>